<dbReference type="GO" id="GO:0004822">
    <property type="term" value="F:isoleucine-tRNA ligase activity"/>
    <property type="evidence" value="ECO:0007669"/>
    <property type="project" value="TreeGrafter"/>
</dbReference>
<dbReference type="GO" id="GO:0032543">
    <property type="term" value="P:mitochondrial translation"/>
    <property type="evidence" value="ECO:0007669"/>
    <property type="project" value="TreeGrafter"/>
</dbReference>
<dbReference type="PANTHER" id="PTHR42765:SF1">
    <property type="entry name" value="ISOLEUCINE--TRNA LIGASE, MITOCHONDRIAL"/>
    <property type="match status" value="1"/>
</dbReference>
<dbReference type="OrthoDB" id="2400484at2759"/>
<dbReference type="GO" id="GO:0006428">
    <property type="term" value="P:isoleucyl-tRNA aminoacylation"/>
    <property type="evidence" value="ECO:0007669"/>
    <property type="project" value="TreeGrafter"/>
</dbReference>
<dbReference type="Gene3D" id="1.10.730.20">
    <property type="match status" value="1"/>
</dbReference>
<feature type="domain" description="Methionyl/Valyl/Leucyl/Isoleucyl-tRNA synthetase anticodon-binding" evidence="6">
    <location>
        <begin position="75"/>
        <end position="158"/>
    </location>
</feature>
<evidence type="ECO:0000256" key="5">
    <source>
        <dbReference type="ARBA" id="ARBA00023146"/>
    </source>
</evidence>
<keyword evidence="3" id="KW-0067">ATP-binding</keyword>
<organism evidence="7 8">
    <name type="scientific">Olpidium bornovanus</name>
    <dbReference type="NCBI Taxonomy" id="278681"/>
    <lineage>
        <taxon>Eukaryota</taxon>
        <taxon>Fungi</taxon>
        <taxon>Fungi incertae sedis</taxon>
        <taxon>Olpidiomycota</taxon>
        <taxon>Olpidiomycotina</taxon>
        <taxon>Olpidiomycetes</taxon>
        <taxon>Olpidiales</taxon>
        <taxon>Olpidiaceae</taxon>
        <taxon>Olpidium</taxon>
    </lineage>
</organism>
<dbReference type="InterPro" id="IPR050081">
    <property type="entry name" value="Ile-tRNA_ligase"/>
</dbReference>
<dbReference type="GO" id="GO:0005739">
    <property type="term" value="C:mitochondrion"/>
    <property type="evidence" value="ECO:0007669"/>
    <property type="project" value="TreeGrafter"/>
</dbReference>
<sequence>MNSASGRTHPPAPKQLALYDCQPRQFPRFPSGHVRGFDSGGSFRLALYHLEPSFRFNRLRGRCSPLMVFTGRAPAVNSLYHFAVTVLSSHFHCMKDSLYADAPGSLTRRASQTTLFNVLQMYTTAIAPVACHLAEEAYECFRLITGDPKPSVFRCGWLQMGSRERCPIESTGGEVTCCVVSFRDTGFPQEATAILPWCCSEYAARYRLIGPAPEAQVILHADGVIEELLRKYGAPEFQTLAFLGCQGLFMHV</sequence>
<gene>
    <name evidence="7" type="ORF">BJ554DRAFT_3915</name>
</gene>
<evidence type="ECO:0000256" key="1">
    <source>
        <dbReference type="ARBA" id="ARBA00022598"/>
    </source>
</evidence>
<dbReference type="InterPro" id="IPR009080">
    <property type="entry name" value="tRNAsynth_Ia_anticodon-bd"/>
</dbReference>
<comment type="caution">
    <text evidence="7">The sequence shown here is derived from an EMBL/GenBank/DDBJ whole genome shotgun (WGS) entry which is preliminary data.</text>
</comment>
<accession>A0A8H8A210</accession>
<evidence type="ECO:0000256" key="4">
    <source>
        <dbReference type="ARBA" id="ARBA00022917"/>
    </source>
</evidence>
<dbReference type="Proteomes" id="UP000673691">
    <property type="component" value="Unassembled WGS sequence"/>
</dbReference>
<keyword evidence="8" id="KW-1185">Reference proteome</keyword>
<keyword evidence="1" id="KW-0436">Ligase</keyword>
<dbReference type="SUPFAM" id="SSF47323">
    <property type="entry name" value="Anticodon-binding domain of a subclass of class I aminoacyl-tRNA synthetases"/>
    <property type="match status" value="1"/>
</dbReference>
<keyword evidence="5" id="KW-0030">Aminoacyl-tRNA synthetase</keyword>
<evidence type="ECO:0000259" key="6">
    <source>
        <dbReference type="Pfam" id="PF08264"/>
    </source>
</evidence>
<dbReference type="EMBL" id="JAEFCI010000180">
    <property type="protein sequence ID" value="KAG5463723.1"/>
    <property type="molecule type" value="Genomic_DNA"/>
</dbReference>
<evidence type="ECO:0000313" key="7">
    <source>
        <dbReference type="EMBL" id="KAG5463723.1"/>
    </source>
</evidence>
<evidence type="ECO:0000313" key="8">
    <source>
        <dbReference type="Proteomes" id="UP000673691"/>
    </source>
</evidence>
<dbReference type="Pfam" id="PF08264">
    <property type="entry name" value="Anticodon_1"/>
    <property type="match status" value="1"/>
</dbReference>
<evidence type="ECO:0000256" key="2">
    <source>
        <dbReference type="ARBA" id="ARBA00022741"/>
    </source>
</evidence>
<proteinExistence type="predicted"/>
<dbReference type="GO" id="GO:0005524">
    <property type="term" value="F:ATP binding"/>
    <property type="evidence" value="ECO:0007669"/>
    <property type="project" value="UniProtKB-KW"/>
</dbReference>
<name>A0A8H8A210_9FUNG</name>
<keyword evidence="4" id="KW-0648">Protein biosynthesis</keyword>
<dbReference type="PANTHER" id="PTHR42765">
    <property type="entry name" value="SOLEUCYL-TRNA SYNTHETASE"/>
    <property type="match status" value="1"/>
</dbReference>
<keyword evidence="2" id="KW-0547">Nucleotide-binding</keyword>
<dbReference type="AlphaFoldDB" id="A0A8H8A210"/>
<evidence type="ECO:0000256" key="3">
    <source>
        <dbReference type="ARBA" id="ARBA00022840"/>
    </source>
</evidence>
<reference evidence="7 8" key="1">
    <citation type="journal article" name="Sci. Rep.">
        <title>Genome-scale phylogenetic analyses confirm Olpidium as the closest living zoosporic fungus to the non-flagellated, terrestrial fungi.</title>
        <authorList>
            <person name="Chang Y."/>
            <person name="Rochon D."/>
            <person name="Sekimoto S."/>
            <person name="Wang Y."/>
            <person name="Chovatia M."/>
            <person name="Sandor L."/>
            <person name="Salamov A."/>
            <person name="Grigoriev I.V."/>
            <person name="Stajich J.E."/>
            <person name="Spatafora J.W."/>
        </authorList>
    </citation>
    <scope>NUCLEOTIDE SEQUENCE [LARGE SCALE GENOMIC DNA]</scope>
    <source>
        <strain evidence="7">S191</strain>
    </source>
</reference>
<dbReference type="InterPro" id="IPR013155">
    <property type="entry name" value="M/V/L/I-tRNA-synth_anticd-bd"/>
</dbReference>
<protein>
    <recommendedName>
        <fullName evidence="6">Methionyl/Valyl/Leucyl/Isoleucyl-tRNA synthetase anticodon-binding domain-containing protein</fullName>
    </recommendedName>
</protein>